<protein>
    <submittedName>
        <fullName evidence="3">Uncharacterized protein</fullName>
    </submittedName>
</protein>
<feature type="transmembrane region" description="Helical" evidence="2">
    <location>
        <begin position="185"/>
        <end position="207"/>
    </location>
</feature>
<proteinExistence type="predicted"/>
<dbReference type="EMBL" id="PGOL01001968">
    <property type="protein sequence ID" value="PKI52169.1"/>
    <property type="molecule type" value="Genomic_DNA"/>
</dbReference>
<accession>A0A2I0J7F4</accession>
<keyword evidence="2" id="KW-0472">Membrane</keyword>
<keyword evidence="4" id="KW-1185">Reference proteome</keyword>
<feature type="region of interest" description="Disordered" evidence="1">
    <location>
        <begin position="1"/>
        <end position="22"/>
    </location>
</feature>
<evidence type="ECO:0000313" key="3">
    <source>
        <dbReference type="EMBL" id="PKI52169.1"/>
    </source>
</evidence>
<sequence length="208" mass="22898">MVAGDEGRGEASNVMEGNKDVKEGRKRRLALVVKGSSDQGKIVGKMVDWMRTEEQDNLEGLQLEATDSMARVRDSTVKYFNRKSSPSFELKGFLGSLGFSRSLCCGIARSLQHFARRGCRSYLCFHLLSVERSFSFNSPLMPRVSSNKALPKSAVYSSQALYSMTALAPASTTASYFSLLALARGAFFSFLTDLIALMWSLVICSILC</sequence>
<keyword evidence="2" id="KW-1133">Transmembrane helix</keyword>
<evidence type="ECO:0000256" key="1">
    <source>
        <dbReference type="SAM" id="MobiDB-lite"/>
    </source>
</evidence>
<dbReference type="Proteomes" id="UP000233551">
    <property type="component" value="Unassembled WGS sequence"/>
</dbReference>
<organism evidence="3 4">
    <name type="scientific">Punica granatum</name>
    <name type="common">Pomegranate</name>
    <dbReference type="NCBI Taxonomy" id="22663"/>
    <lineage>
        <taxon>Eukaryota</taxon>
        <taxon>Viridiplantae</taxon>
        <taxon>Streptophyta</taxon>
        <taxon>Embryophyta</taxon>
        <taxon>Tracheophyta</taxon>
        <taxon>Spermatophyta</taxon>
        <taxon>Magnoliopsida</taxon>
        <taxon>eudicotyledons</taxon>
        <taxon>Gunneridae</taxon>
        <taxon>Pentapetalae</taxon>
        <taxon>rosids</taxon>
        <taxon>malvids</taxon>
        <taxon>Myrtales</taxon>
        <taxon>Lythraceae</taxon>
        <taxon>Punica</taxon>
    </lineage>
</organism>
<keyword evidence="2" id="KW-0812">Transmembrane</keyword>
<gene>
    <name evidence="3" type="ORF">CRG98_027439</name>
</gene>
<evidence type="ECO:0000313" key="4">
    <source>
        <dbReference type="Proteomes" id="UP000233551"/>
    </source>
</evidence>
<dbReference type="AlphaFoldDB" id="A0A2I0J7F4"/>
<name>A0A2I0J7F4_PUNGR</name>
<comment type="caution">
    <text evidence="3">The sequence shown here is derived from an EMBL/GenBank/DDBJ whole genome shotgun (WGS) entry which is preliminary data.</text>
</comment>
<reference evidence="3 4" key="1">
    <citation type="submission" date="2017-11" db="EMBL/GenBank/DDBJ databases">
        <title>De-novo sequencing of pomegranate (Punica granatum L.) genome.</title>
        <authorList>
            <person name="Akparov Z."/>
            <person name="Amiraslanov A."/>
            <person name="Hajiyeva S."/>
            <person name="Abbasov M."/>
            <person name="Kaur K."/>
            <person name="Hamwieh A."/>
            <person name="Solovyev V."/>
            <person name="Salamov A."/>
            <person name="Braich B."/>
            <person name="Kosarev P."/>
            <person name="Mahmoud A."/>
            <person name="Hajiyev E."/>
            <person name="Babayeva S."/>
            <person name="Izzatullayeva V."/>
            <person name="Mammadov A."/>
            <person name="Mammadov A."/>
            <person name="Sharifova S."/>
            <person name="Ojaghi J."/>
            <person name="Eynullazada K."/>
            <person name="Bayramov B."/>
            <person name="Abdulazimova A."/>
            <person name="Shahmuradov I."/>
        </authorList>
    </citation>
    <scope>NUCLEOTIDE SEQUENCE [LARGE SCALE GENOMIC DNA]</scope>
    <source>
        <strain evidence="4">cv. AG2017</strain>
        <tissue evidence="3">Leaf</tissue>
    </source>
</reference>
<evidence type="ECO:0000256" key="2">
    <source>
        <dbReference type="SAM" id="Phobius"/>
    </source>
</evidence>